<reference evidence="2" key="1">
    <citation type="submission" date="2017-02" db="UniProtKB">
        <authorList>
            <consortium name="WormBaseParasite"/>
        </authorList>
    </citation>
    <scope>IDENTIFICATION</scope>
</reference>
<protein>
    <submittedName>
        <fullName evidence="2">Cadherin domain-containing protein</fullName>
    </submittedName>
</protein>
<dbReference type="AlphaFoldDB" id="A0A0M3HUT7"/>
<name>A0A0M3HUT7_ASCLU</name>
<organism evidence="1 2">
    <name type="scientific">Ascaris lumbricoides</name>
    <name type="common">Giant roundworm</name>
    <dbReference type="NCBI Taxonomy" id="6252"/>
    <lineage>
        <taxon>Eukaryota</taxon>
        <taxon>Metazoa</taxon>
        <taxon>Ecdysozoa</taxon>
        <taxon>Nematoda</taxon>
        <taxon>Chromadorea</taxon>
        <taxon>Rhabditida</taxon>
        <taxon>Spirurina</taxon>
        <taxon>Ascaridomorpha</taxon>
        <taxon>Ascaridoidea</taxon>
        <taxon>Ascarididae</taxon>
        <taxon>Ascaris</taxon>
    </lineage>
</organism>
<evidence type="ECO:0000313" key="2">
    <source>
        <dbReference type="WBParaSite" id="ALUE_0000660601-mRNA-1"/>
    </source>
</evidence>
<evidence type="ECO:0000313" key="1">
    <source>
        <dbReference type="Proteomes" id="UP000036681"/>
    </source>
</evidence>
<keyword evidence="1" id="KW-1185">Reference proteome</keyword>
<dbReference type="WBParaSite" id="ALUE_0000660601-mRNA-1">
    <property type="protein sequence ID" value="ALUE_0000660601-mRNA-1"/>
    <property type="gene ID" value="ALUE_0000660601"/>
</dbReference>
<proteinExistence type="predicted"/>
<dbReference type="Proteomes" id="UP000036681">
    <property type="component" value="Unplaced"/>
</dbReference>
<accession>A0A0M3HUT7</accession>
<sequence length="217" mass="24553">MLCGAFTVIGNHLTDIVRTIILLTLLQKCAFSQLQTESQCFFPESEQHPFFFDIDDLEPIGTVIVDTVVEPPDARLSIGSIRSRNITTIDFNNRFTLRTDQNRFSLLLNDSVKLPPFPSIIRETYLYVTIICNQMLYPLITVRITHNNEAAPRFYGRQPYSIQLNKATAPGTIIETPVLAIDWDPSTRYSVSYDIVCLAFLSSMAFSSFVPAMKSNN</sequence>